<protein>
    <submittedName>
        <fullName evidence="2">10306_t:CDS:1</fullName>
    </submittedName>
</protein>
<organism evidence="2 3">
    <name type="scientific">Racocetra fulgida</name>
    <dbReference type="NCBI Taxonomy" id="60492"/>
    <lineage>
        <taxon>Eukaryota</taxon>
        <taxon>Fungi</taxon>
        <taxon>Fungi incertae sedis</taxon>
        <taxon>Mucoromycota</taxon>
        <taxon>Glomeromycotina</taxon>
        <taxon>Glomeromycetes</taxon>
        <taxon>Diversisporales</taxon>
        <taxon>Gigasporaceae</taxon>
        <taxon>Racocetra</taxon>
    </lineage>
</organism>
<keyword evidence="3" id="KW-1185">Reference proteome</keyword>
<feature type="non-terminal residue" evidence="2">
    <location>
        <position position="106"/>
    </location>
</feature>
<evidence type="ECO:0000313" key="2">
    <source>
        <dbReference type="EMBL" id="CAG8802758.1"/>
    </source>
</evidence>
<dbReference type="EMBL" id="CAJVPZ010074071">
    <property type="protein sequence ID" value="CAG8802758.1"/>
    <property type="molecule type" value="Genomic_DNA"/>
</dbReference>
<feature type="non-terminal residue" evidence="2">
    <location>
        <position position="1"/>
    </location>
</feature>
<comment type="caution">
    <text evidence="2">The sequence shown here is derived from an EMBL/GenBank/DDBJ whole genome shotgun (WGS) entry which is preliminary data.</text>
</comment>
<accession>A0A9N9P9R9</accession>
<dbReference type="OrthoDB" id="6512918at2759"/>
<evidence type="ECO:0000256" key="1">
    <source>
        <dbReference type="SAM" id="MobiDB-lite"/>
    </source>
</evidence>
<dbReference type="AlphaFoldDB" id="A0A9N9P9R9"/>
<sequence length="106" mass="12817">SFYDFNNFPVHDKMIHQQLQVCSYYNNKENKVDDGTDQQLSSHIISYFRKNMHSPLLKIVEQWLREDLQKLRLLQAKERKKTDQEQDKILLGEETPRTKWDSFSEN</sequence>
<feature type="region of interest" description="Disordered" evidence="1">
    <location>
        <begin position="77"/>
        <end position="106"/>
    </location>
</feature>
<proteinExistence type="predicted"/>
<gene>
    <name evidence="2" type="ORF">RFULGI_LOCUS17914</name>
</gene>
<reference evidence="2" key="1">
    <citation type="submission" date="2021-06" db="EMBL/GenBank/DDBJ databases">
        <authorList>
            <person name="Kallberg Y."/>
            <person name="Tangrot J."/>
            <person name="Rosling A."/>
        </authorList>
    </citation>
    <scope>NUCLEOTIDE SEQUENCE</scope>
    <source>
        <strain evidence="2">IN212</strain>
    </source>
</reference>
<name>A0A9N9P9R9_9GLOM</name>
<evidence type="ECO:0000313" key="3">
    <source>
        <dbReference type="Proteomes" id="UP000789396"/>
    </source>
</evidence>
<dbReference type="Proteomes" id="UP000789396">
    <property type="component" value="Unassembled WGS sequence"/>
</dbReference>